<feature type="chain" id="PRO_5016012409" evidence="2">
    <location>
        <begin position="25"/>
        <end position="119"/>
    </location>
</feature>
<dbReference type="EMBL" id="QBMC01000018">
    <property type="protein sequence ID" value="PZO21724.1"/>
    <property type="molecule type" value="Genomic_DNA"/>
</dbReference>
<evidence type="ECO:0000256" key="1">
    <source>
        <dbReference type="SAM" id="MobiDB-lite"/>
    </source>
</evidence>
<sequence length="119" mass="12653">MRKLAVQLMSAGLVLGSGVAPAMAQLGSGDTGRANTAEDFKSQNSSDSFLGSGANIWDIYHQSGALQGAGQVDDGFYRSQSRRINSQAESLRTRQRAILEQRAAEANPTTQSETFGVTE</sequence>
<proteinExistence type="predicted"/>
<evidence type="ECO:0000256" key="2">
    <source>
        <dbReference type="SAM" id="SignalP"/>
    </source>
</evidence>
<evidence type="ECO:0000313" key="4">
    <source>
        <dbReference type="Proteomes" id="UP000249354"/>
    </source>
</evidence>
<evidence type="ECO:0000313" key="3">
    <source>
        <dbReference type="EMBL" id="PZO21724.1"/>
    </source>
</evidence>
<feature type="signal peptide" evidence="2">
    <location>
        <begin position="1"/>
        <end position="24"/>
    </location>
</feature>
<keyword evidence="2" id="KW-0732">Signal</keyword>
<dbReference type="Proteomes" id="UP000249354">
    <property type="component" value="Unassembled WGS sequence"/>
</dbReference>
<protein>
    <submittedName>
        <fullName evidence="3">Uncharacterized protein</fullName>
    </submittedName>
</protein>
<organism evidence="3 4">
    <name type="scientific">Leptolyngbya foveolarum</name>
    <dbReference type="NCBI Taxonomy" id="47253"/>
    <lineage>
        <taxon>Bacteria</taxon>
        <taxon>Bacillati</taxon>
        <taxon>Cyanobacteriota</taxon>
        <taxon>Cyanophyceae</taxon>
        <taxon>Leptolyngbyales</taxon>
        <taxon>Leptolyngbyaceae</taxon>
        <taxon>Leptolyngbya group</taxon>
        <taxon>Leptolyngbya</taxon>
    </lineage>
</organism>
<accession>A0A2W4UNK1</accession>
<feature type="compositionally biased region" description="Polar residues" evidence="1">
    <location>
        <begin position="107"/>
        <end position="119"/>
    </location>
</feature>
<name>A0A2W4UNK1_9CYAN</name>
<reference evidence="4" key="1">
    <citation type="submission" date="2018-04" db="EMBL/GenBank/DDBJ databases">
        <authorList>
            <person name="Cornet L."/>
        </authorList>
    </citation>
    <scope>NUCLEOTIDE SEQUENCE [LARGE SCALE GENOMIC DNA]</scope>
</reference>
<reference evidence="3 4" key="2">
    <citation type="submission" date="2018-06" db="EMBL/GenBank/DDBJ databases">
        <title>Metagenomic assembly of (sub)arctic Cyanobacteria and their associated microbiome from non-axenic cultures.</title>
        <authorList>
            <person name="Baurain D."/>
        </authorList>
    </citation>
    <scope>NUCLEOTIDE SEQUENCE [LARGE SCALE GENOMIC DNA]</scope>
    <source>
        <strain evidence="3">ULC129bin1</strain>
    </source>
</reference>
<gene>
    <name evidence="3" type="ORF">DCF25_04580</name>
</gene>
<dbReference type="AlphaFoldDB" id="A0A2W4UNK1"/>
<feature type="region of interest" description="Disordered" evidence="1">
    <location>
        <begin position="100"/>
        <end position="119"/>
    </location>
</feature>
<comment type="caution">
    <text evidence="3">The sequence shown here is derived from an EMBL/GenBank/DDBJ whole genome shotgun (WGS) entry which is preliminary data.</text>
</comment>